<gene>
    <name evidence="2" type="ORF">BSL78_22469</name>
</gene>
<accession>A0A2G8JY58</accession>
<evidence type="ECO:0000256" key="1">
    <source>
        <dbReference type="SAM" id="MobiDB-lite"/>
    </source>
</evidence>
<feature type="compositionally biased region" description="Low complexity" evidence="1">
    <location>
        <begin position="947"/>
        <end position="958"/>
    </location>
</feature>
<feature type="region of interest" description="Disordered" evidence="1">
    <location>
        <begin position="944"/>
        <end position="968"/>
    </location>
</feature>
<feature type="region of interest" description="Disordered" evidence="1">
    <location>
        <begin position="1021"/>
        <end position="1072"/>
    </location>
</feature>
<evidence type="ECO:0000313" key="3">
    <source>
        <dbReference type="Proteomes" id="UP000230750"/>
    </source>
</evidence>
<feature type="region of interest" description="Disordered" evidence="1">
    <location>
        <begin position="1143"/>
        <end position="1187"/>
    </location>
</feature>
<proteinExistence type="predicted"/>
<feature type="compositionally biased region" description="Basic and acidic residues" evidence="1">
    <location>
        <begin position="1166"/>
        <end position="1179"/>
    </location>
</feature>
<feature type="region of interest" description="Disordered" evidence="1">
    <location>
        <begin position="625"/>
        <end position="659"/>
    </location>
</feature>
<feature type="compositionally biased region" description="Low complexity" evidence="1">
    <location>
        <begin position="1029"/>
        <end position="1043"/>
    </location>
</feature>
<dbReference type="OrthoDB" id="10688442at2759"/>
<sequence>MEESESAPESEVLVGSEILASENSSDEGEPPVSNHGVEIAVSQNYSKQDETLKEQDEREQSNISINIDVMNEDSNTNNTTMGYGSIDDRAAQSQTEDAKEENIEPVIIIDYENREMDFTEPNIEKNEQERLINKFAEDLERNYPLEEKSSSESSTNDGEIEEVVSIKSEQEQVCLDNNGDNADSDILSEALDETPQRINHETLADDVIYLTSSVEDIESEKLAVELEEKVLLESCPIDSRTERDKESPSDSQLVYFLAEDLERQDANKNDSSAGDNDDQSITLPVEEQFGVDQISRPEISKIENFLNEMDQGKTNSVDLLPNKPSKRTYTPEEVRRAIQILTSKPPYDDIDPESFYSKMSGPGLDGDLELNDRVFALVMTPKQEERKARMFGIFSVPKVPLSDNRYHNDLNKESNQIPVFNDKNAEIDLYEVLQNLDQPIIADIEKEMHTIPDHALQNFPNRHEREGDGTEGDEDNDGSLSTSSASSGMYILEDYSAIQEELNEDERVLLNGISSDNEDGDSLQSAGGGQVFCVTSKQDYLNRIAQSQSVPANFSSSITGLVEKPKATSSVPSQLSHDDNVGEVPTLHDENAPFQAEVFVETETRILHLSDDRVEFDMYLVHQTPNVDISEQEDATSHEKGQGEYSNSEGKEEKSDSLSFLPEKLPSEDSAVVNANPPDQDVGVDFNVYIEHSLRDDNALINEYQDGTEERVVPTSVQSPIFYPQTLDGKEWASPLAGENNEKNVDLTFQVTTPTYITFEENVLPANYGDNFVAETEVVPHFLDPDESCPFTFEFQNENEPEVPREPHFEVLRLGNGETTPNNKEYKQQLLDSIADILDDSVCNGQSDAESIVSNPPHFYDKNELPVEDTHSIQEFKVSQPLDLSACLPEMEDVDVCPGGSSFAIVGTPCKNNEIVELPTLAGFTESAPFHDNDAIDAALTDDFEDQQSTSSESSSTDSNDDNEDEGVPYEQFQNEAHVGNETQAIDDSDFPSSFSLALDQLSDSSSSTDDESANSLPVELADDAQGNSSGRKSSTSSSSCSSNDTAQEPGVPYAYLEDDGDDFGPRNSFHEDEEYVIIHSQDVTELSHNSDEDTIHVDFSSTSKRLLENEMPQPDQETGSGEDMIGNKESIALTVYLEKEPLDDIDEVEETNRRYENVEPSSESDDCKAEQPVERTTESEVEAVQSSKDEQVVFNMYLDKPPLKEVPVEYDEYLEQDPRENSDEVSEPGIVEEDVFPHERDEVHCMVPNDTPGLVPLHVGGHERDMADPDQCVVLSSDSDDVTPPRYRFESSSPASAFSDSDDQEQPEISGPPLVFALIGRPLDIGNKEERVDGYAEPSEENVSSDLPIVFQGSVEVYREEVTEGAQKTSVTSFQEVFDNSKDDMYQLSIDETAQQNTQVYIERESHIVHQSVTTIEVARSMFPS</sequence>
<organism evidence="2 3">
    <name type="scientific">Stichopus japonicus</name>
    <name type="common">Sea cucumber</name>
    <dbReference type="NCBI Taxonomy" id="307972"/>
    <lineage>
        <taxon>Eukaryota</taxon>
        <taxon>Metazoa</taxon>
        <taxon>Echinodermata</taxon>
        <taxon>Eleutherozoa</taxon>
        <taxon>Echinozoa</taxon>
        <taxon>Holothuroidea</taxon>
        <taxon>Aspidochirotacea</taxon>
        <taxon>Aspidochirotida</taxon>
        <taxon>Stichopodidae</taxon>
        <taxon>Apostichopus</taxon>
    </lineage>
</organism>
<comment type="caution">
    <text evidence="2">The sequence shown here is derived from an EMBL/GenBank/DDBJ whole genome shotgun (WGS) entry which is preliminary data.</text>
</comment>
<protein>
    <submittedName>
        <fullName evidence="2">Uncharacterized protein</fullName>
    </submittedName>
</protein>
<keyword evidence="3" id="KW-1185">Reference proteome</keyword>
<feature type="region of interest" description="Disordered" evidence="1">
    <location>
        <begin position="1102"/>
        <end position="1127"/>
    </location>
</feature>
<evidence type="ECO:0000313" key="2">
    <source>
        <dbReference type="EMBL" id="PIK40672.1"/>
    </source>
</evidence>
<name>A0A2G8JY58_STIJA</name>
<feature type="region of interest" description="Disordered" evidence="1">
    <location>
        <begin position="453"/>
        <end position="486"/>
    </location>
</feature>
<feature type="compositionally biased region" description="Acidic residues" evidence="1">
    <location>
        <begin position="959"/>
        <end position="968"/>
    </location>
</feature>
<dbReference type="Proteomes" id="UP000230750">
    <property type="component" value="Unassembled WGS sequence"/>
</dbReference>
<feature type="region of interest" description="Disordered" evidence="1">
    <location>
        <begin position="1275"/>
        <end position="1311"/>
    </location>
</feature>
<reference evidence="2 3" key="1">
    <citation type="journal article" date="2017" name="PLoS Biol.">
        <title>The sea cucumber genome provides insights into morphological evolution and visceral regeneration.</title>
        <authorList>
            <person name="Zhang X."/>
            <person name="Sun L."/>
            <person name="Yuan J."/>
            <person name="Sun Y."/>
            <person name="Gao Y."/>
            <person name="Zhang L."/>
            <person name="Li S."/>
            <person name="Dai H."/>
            <person name="Hamel J.F."/>
            <person name="Liu C."/>
            <person name="Yu Y."/>
            <person name="Liu S."/>
            <person name="Lin W."/>
            <person name="Guo K."/>
            <person name="Jin S."/>
            <person name="Xu P."/>
            <person name="Storey K.B."/>
            <person name="Huan P."/>
            <person name="Zhang T."/>
            <person name="Zhou Y."/>
            <person name="Zhang J."/>
            <person name="Lin C."/>
            <person name="Li X."/>
            <person name="Xing L."/>
            <person name="Huo D."/>
            <person name="Sun M."/>
            <person name="Wang L."/>
            <person name="Mercier A."/>
            <person name="Li F."/>
            <person name="Yang H."/>
            <person name="Xiang J."/>
        </authorList>
    </citation>
    <scope>NUCLEOTIDE SEQUENCE [LARGE SCALE GENOMIC DNA]</scope>
    <source>
        <strain evidence="2">Shaxun</strain>
        <tissue evidence="2">Muscle</tissue>
    </source>
</reference>
<dbReference type="EMBL" id="MRZV01001096">
    <property type="protein sequence ID" value="PIK40672.1"/>
    <property type="molecule type" value="Genomic_DNA"/>
</dbReference>
<feature type="region of interest" description="Disordered" evidence="1">
    <location>
        <begin position="142"/>
        <end position="162"/>
    </location>
</feature>
<feature type="region of interest" description="Disordered" evidence="1">
    <location>
        <begin position="1"/>
        <end position="63"/>
    </location>
</feature>
<feature type="compositionally biased region" description="Basic and acidic residues" evidence="1">
    <location>
        <begin position="47"/>
        <end position="60"/>
    </location>
</feature>